<sequence>MAEHDDDNHGHSLAAWVLVGVVLLGCLIVSIAFIIPNTALGIAGVVVILAGLIAGKVLALAGHGINGAAVRGDSHVS</sequence>
<gene>
    <name evidence="2" type="ORF">N803_08900</name>
</gene>
<dbReference type="RefSeq" id="WP_035903227.1">
    <property type="nucleotide sequence ID" value="NZ_AVPK01000002.1"/>
</dbReference>
<evidence type="ECO:0000256" key="1">
    <source>
        <dbReference type="SAM" id="Phobius"/>
    </source>
</evidence>
<evidence type="ECO:0000313" key="3">
    <source>
        <dbReference type="Proteomes" id="UP000030011"/>
    </source>
</evidence>
<keyword evidence="1" id="KW-1133">Transmembrane helix</keyword>
<feature type="transmembrane region" description="Helical" evidence="1">
    <location>
        <begin position="41"/>
        <end position="61"/>
    </location>
</feature>
<keyword evidence="1" id="KW-0472">Membrane</keyword>
<dbReference type="Proteomes" id="UP000030011">
    <property type="component" value="Unassembled WGS sequence"/>
</dbReference>
<dbReference type="EMBL" id="AVPK01000002">
    <property type="protein sequence ID" value="KGN38822.1"/>
    <property type="molecule type" value="Genomic_DNA"/>
</dbReference>
<comment type="caution">
    <text evidence="2">The sequence shown here is derived from an EMBL/GenBank/DDBJ whole genome shotgun (WGS) entry which is preliminary data.</text>
</comment>
<evidence type="ECO:0000313" key="2">
    <source>
        <dbReference type="EMBL" id="KGN38822.1"/>
    </source>
</evidence>
<proteinExistence type="predicted"/>
<keyword evidence="1" id="KW-0812">Transmembrane</keyword>
<feature type="transmembrane region" description="Helical" evidence="1">
    <location>
        <begin position="12"/>
        <end position="35"/>
    </location>
</feature>
<organism evidence="2 3">
    <name type="scientific">Knoellia subterranea KCTC 19937</name>
    <dbReference type="NCBI Taxonomy" id="1385521"/>
    <lineage>
        <taxon>Bacteria</taxon>
        <taxon>Bacillati</taxon>
        <taxon>Actinomycetota</taxon>
        <taxon>Actinomycetes</taxon>
        <taxon>Micrococcales</taxon>
        <taxon>Intrasporangiaceae</taxon>
        <taxon>Knoellia</taxon>
    </lineage>
</organism>
<dbReference type="Pfam" id="PF20447">
    <property type="entry name" value="DUF6704"/>
    <property type="match status" value="1"/>
</dbReference>
<reference evidence="2 3" key="1">
    <citation type="submission" date="2013-08" db="EMBL/GenBank/DDBJ databases">
        <title>The genome sequence of Knoellia subterranea.</title>
        <authorList>
            <person name="Zhu W."/>
            <person name="Wang G."/>
        </authorList>
    </citation>
    <scope>NUCLEOTIDE SEQUENCE [LARGE SCALE GENOMIC DNA]</scope>
    <source>
        <strain evidence="2 3">KCTC 19937</strain>
    </source>
</reference>
<dbReference type="InterPro" id="IPR046550">
    <property type="entry name" value="DUF6704"/>
</dbReference>
<name>A0A0A0JRX8_9MICO</name>
<dbReference type="AlphaFoldDB" id="A0A0A0JRX8"/>
<dbReference type="OrthoDB" id="3872677at2"/>
<protein>
    <submittedName>
        <fullName evidence="2">Membrane protein</fullName>
    </submittedName>
</protein>
<keyword evidence="3" id="KW-1185">Reference proteome</keyword>
<accession>A0A0A0JRX8</accession>
<dbReference type="eggNOG" id="ENOG502ZNJH">
    <property type="taxonomic scope" value="Bacteria"/>
</dbReference>
<dbReference type="NCBIfam" id="NF041681">
    <property type="entry name" value="HGxxPAAW"/>
    <property type="match status" value="1"/>
</dbReference>
<dbReference type="STRING" id="1385521.N803_08900"/>